<gene>
    <name evidence="3" type="ORF">GGR42_001695</name>
</gene>
<dbReference type="RefSeq" id="WP_209023938.1">
    <property type="nucleotide sequence ID" value="NZ_JAATJJ010000001.1"/>
</dbReference>
<evidence type="ECO:0000256" key="1">
    <source>
        <dbReference type="PROSITE-ProRule" id="PRU00169"/>
    </source>
</evidence>
<evidence type="ECO:0000259" key="2">
    <source>
        <dbReference type="PROSITE" id="PS50110"/>
    </source>
</evidence>
<reference evidence="3 4" key="1">
    <citation type="submission" date="2020-03" db="EMBL/GenBank/DDBJ databases">
        <title>Genomic Encyclopedia of Type Strains, Phase IV (KMG-IV): sequencing the most valuable type-strain genomes for metagenomic binning, comparative biology and taxonomic classification.</title>
        <authorList>
            <person name="Goeker M."/>
        </authorList>
    </citation>
    <scope>NUCLEOTIDE SEQUENCE [LARGE SCALE GENOMIC DNA]</scope>
    <source>
        <strain evidence="3 4">DSM 29762</strain>
    </source>
</reference>
<evidence type="ECO:0000313" key="4">
    <source>
        <dbReference type="Proteomes" id="UP000590442"/>
    </source>
</evidence>
<feature type="modified residue" description="4-aspartylphosphate" evidence="1">
    <location>
        <position position="65"/>
    </location>
</feature>
<dbReference type="PROSITE" id="PS50110">
    <property type="entry name" value="RESPONSE_REGULATORY"/>
    <property type="match status" value="1"/>
</dbReference>
<dbReference type="InterPro" id="IPR052893">
    <property type="entry name" value="TCS_response_regulator"/>
</dbReference>
<dbReference type="Pfam" id="PF00072">
    <property type="entry name" value="Response_reg"/>
    <property type="match status" value="1"/>
</dbReference>
<accession>A0A846QYD8</accession>
<proteinExistence type="predicted"/>
<evidence type="ECO:0000313" key="3">
    <source>
        <dbReference type="EMBL" id="NJB71233.1"/>
    </source>
</evidence>
<dbReference type="InterPro" id="IPR011006">
    <property type="entry name" value="CheY-like_superfamily"/>
</dbReference>
<dbReference type="SMART" id="SM00448">
    <property type="entry name" value="REC"/>
    <property type="match status" value="1"/>
</dbReference>
<sequence>MTIENVKNCCIIDDDPIFIYGTKRLMKEIEFCENFLIFNNGKEAIEGLVNDNKNEGELPCLILLDLNMPVLNGWDFLEAISKIKDKNITKIPIFIITSSIDPRDLEKVKNYAFVHGYLTKPITSEALDGIKNTLDL</sequence>
<organism evidence="3 4">
    <name type="scientific">Saonia flava</name>
    <dbReference type="NCBI Taxonomy" id="523696"/>
    <lineage>
        <taxon>Bacteria</taxon>
        <taxon>Pseudomonadati</taxon>
        <taxon>Bacteroidota</taxon>
        <taxon>Flavobacteriia</taxon>
        <taxon>Flavobacteriales</taxon>
        <taxon>Flavobacteriaceae</taxon>
        <taxon>Saonia</taxon>
    </lineage>
</organism>
<dbReference type="SUPFAM" id="SSF52172">
    <property type="entry name" value="CheY-like"/>
    <property type="match status" value="1"/>
</dbReference>
<dbReference type="PANTHER" id="PTHR44520:SF2">
    <property type="entry name" value="RESPONSE REGULATOR RCP1"/>
    <property type="match status" value="1"/>
</dbReference>
<dbReference type="InterPro" id="IPR001789">
    <property type="entry name" value="Sig_transdc_resp-reg_receiver"/>
</dbReference>
<protein>
    <submittedName>
        <fullName evidence="3">CheY-like chemotaxis protein</fullName>
    </submittedName>
</protein>
<dbReference type="Proteomes" id="UP000590442">
    <property type="component" value="Unassembled WGS sequence"/>
</dbReference>
<keyword evidence="1" id="KW-0597">Phosphoprotein</keyword>
<dbReference type="Gene3D" id="3.40.50.2300">
    <property type="match status" value="1"/>
</dbReference>
<dbReference type="AlphaFoldDB" id="A0A846QYD8"/>
<feature type="domain" description="Response regulatory" evidence="2">
    <location>
        <begin position="8"/>
        <end position="135"/>
    </location>
</feature>
<dbReference type="EMBL" id="JAATJJ010000001">
    <property type="protein sequence ID" value="NJB71233.1"/>
    <property type="molecule type" value="Genomic_DNA"/>
</dbReference>
<dbReference type="GO" id="GO:0000160">
    <property type="term" value="P:phosphorelay signal transduction system"/>
    <property type="evidence" value="ECO:0007669"/>
    <property type="project" value="InterPro"/>
</dbReference>
<name>A0A846QYD8_9FLAO</name>
<keyword evidence="4" id="KW-1185">Reference proteome</keyword>
<dbReference type="PANTHER" id="PTHR44520">
    <property type="entry name" value="RESPONSE REGULATOR RCP1-RELATED"/>
    <property type="match status" value="1"/>
</dbReference>
<comment type="caution">
    <text evidence="3">The sequence shown here is derived from an EMBL/GenBank/DDBJ whole genome shotgun (WGS) entry which is preliminary data.</text>
</comment>